<sequence>MPTVLIPKPLPHSYPLHLSYSLSHSRPKRHSIPFPLASLPFDILTHILSFAIQPSPSSPTVYSSLALVSRTFFYASIPHIWNHIYIQEPTYKILFSILHTPVEKLTYDYRKLVKSVTVCPVSISRMKPGGLIGVLEMVNEVLTEVREINVEDKLSFCHVCHIGCEATTQEVGSCLVPAKPLLSLRLDSDHTSFSDDLLCLISSSLTSLKKLSLNGINFTDEGIIEYAIPAVSDTLEEINIGVGVSGKAMITGRSVVELLSSCYKLRNMTLEGCDLTDQDFFIDALPQCNLTYLYIGKTKTPFSSFSLQSLLSTCYSSLQTLILDIDHISPIVLLDIIIPLFRNSNLHSLHLISESWTHWIAHYPNPKNDHERRAKEAMWRWKLKAYWGLSYETIRMVAEEVRTLRVFSILGENQLERNEGEAIGGWAIKGSW</sequence>
<reference evidence="1" key="1">
    <citation type="submission" date="2021-06" db="EMBL/GenBank/DDBJ databases">
        <authorList>
            <person name="Kallberg Y."/>
            <person name="Tangrot J."/>
            <person name="Rosling A."/>
        </authorList>
    </citation>
    <scope>NUCLEOTIDE SEQUENCE</scope>
    <source>
        <strain evidence="1">IA702</strain>
    </source>
</reference>
<name>A0A9N9B9I8_9GLOM</name>
<protein>
    <submittedName>
        <fullName evidence="1">296_t:CDS:1</fullName>
    </submittedName>
</protein>
<dbReference type="SUPFAM" id="SSF52047">
    <property type="entry name" value="RNI-like"/>
    <property type="match status" value="1"/>
</dbReference>
<dbReference type="Gene3D" id="3.80.10.10">
    <property type="entry name" value="Ribonuclease Inhibitor"/>
    <property type="match status" value="2"/>
</dbReference>
<dbReference type="InterPro" id="IPR032675">
    <property type="entry name" value="LRR_dom_sf"/>
</dbReference>
<evidence type="ECO:0000313" key="1">
    <source>
        <dbReference type="EMBL" id="CAG8558108.1"/>
    </source>
</evidence>
<proteinExistence type="predicted"/>
<dbReference type="AlphaFoldDB" id="A0A9N9B9I8"/>
<keyword evidence="2" id="KW-1185">Reference proteome</keyword>
<organism evidence="1 2">
    <name type="scientific">Paraglomus occultum</name>
    <dbReference type="NCBI Taxonomy" id="144539"/>
    <lineage>
        <taxon>Eukaryota</taxon>
        <taxon>Fungi</taxon>
        <taxon>Fungi incertae sedis</taxon>
        <taxon>Mucoromycota</taxon>
        <taxon>Glomeromycotina</taxon>
        <taxon>Glomeromycetes</taxon>
        <taxon>Paraglomerales</taxon>
        <taxon>Paraglomeraceae</taxon>
        <taxon>Paraglomus</taxon>
    </lineage>
</organism>
<gene>
    <name evidence="1" type="ORF">POCULU_LOCUS5370</name>
</gene>
<dbReference type="OrthoDB" id="2328008at2759"/>
<dbReference type="Proteomes" id="UP000789572">
    <property type="component" value="Unassembled WGS sequence"/>
</dbReference>
<comment type="caution">
    <text evidence="1">The sequence shown here is derived from an EMBL/GenBank/DDBJ whole genome shotgun (WGS) entry which is preliminary data.</text>
</comment>
<dbReference type="EMBL" id="CAJVPJ010000813">
    <property type="protein sequence ID" value="CAG8558108.1"/>
    <property type="molecule type" value="Genomic_DNA"/>
</dbReference>
<accession>A0A9N9B9I8</accession>
<evidence type="ECO:0000313" key="2">
    <source>
        <dbReference type="Proteomes" id="UP000789572"/>
    </source>
</evidence>